<sequence length="126" mass="14484">MDCIQCGEEAKYKCPTCREPYCSVPCCKLHKETPCSAPSPETQDTTEKFTTEYEYPTEDTVPPEKLKLLEQSKELRKCLENPSLREILETLDSAPYPDLLMSEYMLEPIFTEFVDACLKTVDEKNV</sequence>
<gene>
    <name evidence="3" type="ORF">BINO364_LOCUS2363</name>
</gene>
<dbReference type="InterPro" id="IPR048371">
    <property type="entry name" value="ZNHIT3_C"/>
</dbReference>
<dbReference type="InterPro" id="IPR007529">
    <property type="entry name" value="Znf_HIT"/>
</dbReference>
<evidence type="ECO:0000259" key="2">
    <source>
        <dbReference type="PROSITE" id="PS51083"/>
    </source>
</evidence>
<organism evidence="3 4">
    <name type="scientific">Brenthis ino</name>
    <name type="common">lesser marbled fritillary</name>
    <dbReference type="NCBI Taxonomy" id="405034"/>
    <lineage>
        <taxon>Eukaryota</taxon>
        <taxon>Metazoa</taxon>
        <taxon>Ecdysozoa</taxon>
        <taxon>Arthropoda</taxon>
        <taxon>Hexapoda</taxon>
        <taxon>Insecta</taxon>
        <taxon>Pterygota</taxon>
        <taxon>Neoptera</taxon>
        <taxon>Endopterygota</taxon>
        <taxon>Lepidoptera</taxon>
        <taxon>Glossata</taxon>
        <taxon>Ditrysia</taxon>
        <taxon>Papilionoidea</taxon>
        <taxon>Nymphalidae</taxon>
        <taxon>Heliconiinae</taxon>
        <taxon>Argynnini</taxon>
        <taxon>Brenthis</taxon>
    </lineage>
</organism>
<dbReference type="OrthoDB" id="18412at2759"/>
<dbReference type="Pfam" id="PF04438">
    <property type="entry name" value="zf-HIT"/>
    <property type="match status" value="1"/>
</dbReference>
<keyword evidence="1" id="KW-0862">Zinc</keyword>
<accession>A0A8J9Y5F3</accession>
<feature type="non-terminal residue" evidence="3">
    <location>
        <position position="126"/>
    </location>
</feature>
<feature type="domain" description="HIT-type" evidence="2">
    <location>
        <begin position="3"/>
        <end position="35"/>
    </location>
</feature>
<proteinExistence type="predicted"/>
<dbReference type="GO" id="GO:0008270">
    <property type="term" value="F:zinc ion binding"/>
    <property type="evidence" value="ECO:0007669"/>
    <property type="project" value="UniProtKB-UniRule"/>
</dbReference>
<evidence type="ECO:0000313" key="4">
    <source>
        <dbReference type="Proteomes" id="UP000838878"/>
    </source>
</evidence>
<dbReference type="PROSITE" id="PS51083">
    <property type="entry name" value="ZF_HIT"/>
    <property type="match status" value="1"/>
</dbReference>
<dbReference type="EMBL" id="OV170230">
    <property type="protein sequence ID" value="CAH0715436.1"/>
    <property type="molecule type" value="Genomic_DNA"/>
</dbReference>
<name>A0A8J9Y5F3_9NEOP</name>
<dbReference type="SUPFAM" id="SSF144232">
    <property type="entry name" value="HIT/MYND zinc finger-like"/>
    <property type="match status" value="1"/>
</dbReference>
<protein>
    <recommendedName>
        <fullName evidence="2">HIT-type domain-containing protein</fullName>
    </recommendedName>
</protein>
<keyword evidence="1" id="KW-0863">Zinc-finger</keyword>
<keyword evidence="1" id="KW-0479">Metal-binding</keyword>
<dbReference type="AlphaFoldDB" id="A0A8J9Y5F3"/>
<dbReference type="CDD" id="cd23024">
    <property type="entry name" value="zf-HIT_ZNHIT2-3"/>
    <property type="match status" value="1"/>
</dbReference>
<dbReference type="Gene3D" id="3.30.60.190">
    <property type="match status" value="1"/>
</dbReference>
<dbReference type="Pfam" id="PF21373">
    <property type="entry name" value="ZNHIT3_C"/>
    <property type="match status" value="1"/>
</dbReference>
<evidence type="ECO:0000256" key="1">
    <source>
        <dbReference type="PROSITE-ProRule" id="PRU00453"/>
    </source>
</evidence>
<keyword evidence="4" id="KW-1185">Reference proteome</keyword>
<reference evidence="3" key="1">
    <citation type="submission" date="2021-12" db="EMBL/GenBank/DDBJ databases">
        <authorList>
            <person name="Martin H S."/>
        </authorList>
    </citation>
    <scope>NUCLEOTIDE SEQUENCE</scope>
</reference>
<dbReference type="Proteomes" id="UP000838878">
    <property type="component" value="Chromosome 10"/>
</dbReference>
<evidence type="ECO:0000313" key="3">
    <source>
        <dbReference type="EMBL" id="CAH0715436.1"/>
    </source>
</evidence>